<keyword evidence="9" id="KW-0325">Glycoprotein</keyword>
<dbReference type="InterPro" id="IPR000033">
    <property type="entry name" value="LDLR_classB_rpt"/>
</dbReference>
<dbReference type="PANTHER" id="PTHR46513:SF37">
    <property type="entry name" value="LDL RECEPTOR RELATED PROTEIN 1-RELATED"/>
    <property type="match status" value="1"/>
</dbReference>
<evidence type="ECO:0000256" key="2">
    <source>
        <dbReference type="ARBA" id="ARBA00022536"/>
    </source>
</evidence>
<reference evidence="13" key="1">
    <citation type="submission" date="2023-06" db="EMBL/GenBank/DDBJ databases">
        <title>Male Hemibagrus guttatus genome.</title>
        <authorList>
            <person name="Bian C."/>
        </authorList>
    </citation>
    <scope>NUCLEOTIDE SEQUENCE</scope>
    <source>
        <strain evidence="13">Male_cb2023</strain>
        <tissue evidence="13">Muscle</tissue>
    </source>
</reference>
<evidence type="ECO:0000256" key="10">
    <source>
        <dbReference type="PROSITE-ProRule" id="PRU00076"/>
    </source>
</evidence>
<keyword evidence="4" id="KW-0732">Signal</keyword>
<keyword evidence="7" id="KW-0472">Membrane</keyword>
<evidence type="ECO:0000256" key="7">
    <source>
        <dbReference type="ARBA" id="ARBA00023136"/>
    </source>
</evidence>
<dbReference type="PROSITE" id="PS01186">
    <property type="entry name" value="EGF_2"/>
    <property type="match status" value="1"/>
</dbReference>
<feature type="disulfide bond" evidence="10">
    <location>
        <begin position="113"/>
        <end position="123"/>
    </location>
</feature>
<evidence type="ECO:0000256" key="8">
    <source>
        <dbReference type="ARBA" id="ARBA00023157"/>
    </source>
</evidence>
<evidence type="ECO:0000313" key="13">
    <source>
        <dbReference type="EMBL" id="KAK3512198.1"/>
    </source>
</evidence>
<feature type="disulfide bond" evidence="10">
    <location>
        <begin position="171"/>
        <end position="180"/>
    </location>
</feature>
<dbReference type="PROSITE" id="PS50026">
    <property type="entry name" value="EGF_3"/>
    <property type="match status" value="3"/>
</dbReference>
<dbReference type="InterPro" id="IPR000742">
    <property type="entry name" value="EGF"/>
</dbReference>
<keyword evidence="2 10" id="KW-0245">EGF-like domain</keyword>
<keyword evidence="6" id="KW-1133">Transmembrane helix</keyword>
<evidence type="ECO:0000313" key="14">
    <source>
        <dbReference type="Proteomes" id="UP001274896"/>
    </source>
</evidence>
<dbReference type="SUPFAM" id="SSF57196">
    <property type="entry name" value="EGF/Laminin"/>
    <property type="match status" value="3"/>
</dbReference>
<sequence length="228" mass="25346">MPRGIAVDWVAGNLYWTDSGRDVIEVAQMNGLHRKTLISGMIDEPYAIVVDPMRGIDVFEDYIYGITYHDSFVFRVKKFGKGSVENLTTSMNHAPDLVLYHTYKQPETPGGVCTLQCQNGGSCVLNARKQQKCRCQPNYGGEKCEVNQCRDFCQNGGTCTASPTGSPTCRCRPGFTGPYCDLRTCQSYCLNGGNCTVSRGNQPICRCPAHFLGDRCQYSEFHSITFKI</sequence>
<feature type="disulfide bond" evidence="10">
    <location>
        <begin position="185"/>
        <end position="195"/>
    </location>
</feature>
<dbReference type="GO" id="GO:0017147">
    <property type="term" value="F:Wnt-protein binding"/>
    <property type="evidence" value="ECO:0007669"/>
    <property type="project" value="TreeGrafter"/>
</dbReference>
<evidence type="ECO:0000256" key="3">
    <source>
        <dbReference type="ARBA" id="ARBA00022692"/>
    </source>
</evidence>
<dbReference type="Pfam" id="PF12661">
    <property type="entry name" value="hEGF"/>
    <property type="match status" value="2"/>
</dbReference>
<dbReference type="GO" id="GO:0005886">
    <property type="term" value="C:plasma membrane"/>
    <property type="evidence" value="ECO:0007669"/>
    <property type="project" value="TreeGrafter"/>
</dbReference>
<dbReference type="SUPFAM" id="SSF101898">
    <property type="entry name" value="NHL repeat"/>
    <property type="match status" value="1"/>
</dbReference>
<dbReference type="Gene3D" id="2.120.10.30">
    <property type="entry name" value="TolB, C-terminal domain"/>
    <property type="match status" value="2"/>
</dbReference>
<dbReference type="EMBL" id="JAUCMX010000023">
    <property type="protein sequence ID" value="KAK3512198.1"/>
    <property type="molecule type" value="Genomic_DNA"/>
</dbReference>
<comment type="subcellular location">
    <subcellularLocation>
        <location evidence="1">Membrane</location>
        <topology evidence="1">Single-pass type I membrane protein</topology>
    </subcellularLocation>
</comment>
<keyword evidence="14" id="KW-1185">Reference proteome</keyword>
<dbReference type="GO" id="GO:0060070">
    <property type="term" value="P:canonical Wnt signaling pathway"/>
    <property type="evidence" value="ECO:0007669"/>
    <property type="project" value="TreeGrafter"/>
</dbReference>
<comment type="caution">
    <text evidence="13">The sequence shown here is derived from an EMBL/GenBank/DDBJ whole genome shotgun (WGS) entry which is preliminary data.</text>
</comment>
<evidence type="ECO:0000256" key="6">
    <source>
        <dbReference type="ARBA" id="ARBA00022989"/>
    </source>
</evidence>
<dbReference type="Gene3D" id="2.10.25.10">
    <property type="entry name" value="Laminin"/>
    <property type="match status" value="3"/>
</dbReference>
<feature type="disulfide bond" evidence="10">
    <location>
        <begin position="207"/>
        <end position="216"/>
    </location>
</feature>
<gene>
    <name evidence="13" type="ORF">QTP70_000408</name>
</gene>
<dbReference type="SMART" id="SM00181">
    <property type="entry name" value="EGF"/>
    <property type="match status" value="3"/>
</dbReference>
<feature type="domain" description="EGF-like" evidence="12">
    <location>
        <begin position="182"/>
        <end position="217"/>
    </location>
</feature>
<dbReference type="InterPro" id="IPR011042">
    <property type="entry name" value="6-blade_b-propeller_TolB-like"/>
</dbReference>
<dbReference type="FunFam" id="2.10.25.10:FF:000088">
    <property type="entry name" value="Prolow-density lipoprotein receptor-related protein 1"/>
    <property type="match status" value="1"/>
</dbReference>
<proteinExistence type="predicted"/>
<dbReference type="GO" id="GO:0042813">
    <property type="term" value="F:Wnt receptor activity"/>
    <property type="evidence" value="ECO:0007669"/>
    <property type="project" value="TreeGrafter"/>
</dbReference>
<feature type="domain" description="EGF-like" evidence="12">
    <location>
        <begin position="109"/>
        <end position="142"/>
    </location>
</feature>
<keyword evidence="3" id="KW-0812">Transmembrane</keyword>
<dbReference type="CDD" id="cd00054">
    <property type="entry name" value="EGF_CA"/>
    <property type="match status" value="1"/>
</dbReference>
<organism evidence="13 14">
    <name type="scientific">Hemibagrus guttatus</name>
    <dbReference type="NCBI Taxonomy" id="175788"/>
    <lineage>
        <taxon>Eukaryota</taxon>
        <taxon>Metazoa</taxon>
        <taxon>Chordata</taxon>
        <taxon>Craniata</taxon>
        <taxon>Vertebrata</taxon>
        <taxon>Euteleostomi</taxon>
        <taxon>Actinopterygii</taxon>
        <taxon>Neopterygii</taxon>
        <taxon>Teleostei</taxon>
        <taxon>Ostariophysi</taxon>
        <taxon>Siluriformes</taxon>
        <taxon>Bagridae</taxon>
        <taxon>Hemibagrus</taxon>
    </lineage>
</organism>
<evidence type="ECO:0000256" key="9">
    <source>
        <dbReference type="ARBA" id="ARBA00023180"/>
    </source>
</evidence>
<dbReference type="Pfam" id="PF00008">
    <property type="entry name" value="EGF"/>
    <property type="match status" value="1"/>
</dbReference>
<evidence type="ECO:0000256" key="5">
    <source>
        <dbReference type="ARBA" id="ARBA00022737"/>
    </source>
</evidence>
<dbReference type="SMART" id="SM00135">
    <property type="entry name" value="LY"/>
    <property type="match status" value="2"/>
</dbReference>
<feature type="repeat" description="LDL-receptor class B" evidence="11">
    <location>
        <begin position="12"/>
        <end position="54"/>
    </location>
</feature>
<name>A0AAE0Q378_9TELE</name>
<dbReference type="PROSITE" id="PS51120">
    <property type="entry name" value="LDLRB"/>
    <property type="match status" value="1"/>
</dbReference>
<dbReference type="PANTHER" id="PTHR46513">
    <property type="entry name" value="VITELLOGENIN RECEPTOR-LIKE PROTEIN-RELATED-RELATED"/>
    <property type="match status" value="1"/>
</dbReference>
<protein>
    <recommendedName>
        <fullName evidence="12">EGF-like domain-containing protein</fullName>
    </recommendedName>
</protein>
<keyword evidence="8 10" id="KW-1015">Disulfide bond</keyword>
<evidence type="ECO:0000259" key="12">
    <source>
        <dbReference type="PROSITE" id="PS50026"/>
    </source>
</evidence>
<comment type="caution">
    <text evidence="10">Lacks conserved residue(s) required for the propagation of feature annotation.</text>
</comment>
<feature type="domain" description="EGF-like" evidence="12">
    <location>
        <begin position="145"/>
        <end position="181"/>
    </location>
</feature>
<dbReference type="Pfam" id="PF00058">
    <property type="entry name" value="Ldl_recept_b"/>
    <property type="match status" value="1"/>
</dbReference>
<feature type="disulfide bond" evidence="10">
    <location>
        <begin position="149"/>
        <end position="159"/>
    </location>
</feature>
<dbReference type="InterPro" id="IPR001881">
    <property type="entry name" value="EGF-like_Ca-bd_dom"/>
</dbReference>
<evidence type="ECO:0000256" key="11">
    <source>
        <dbReference type="PROSITE-ProRule" id="PRU00461"/>
    </source>
</evidence>
<evidence type="ECO:0000256" key="4">
    <source>
        <dbReference type="ARBA" id="ARBA00022729"/>
    </source>
</evidence>
<dbReference type="SMART" id="SM00179">
    <property type="entry name" value="EGF_CA"/>
    <property type="match status" value="1"/>
</dbReference>
<dbReference type="Proteomes" id="UP001274896">
    <property type="component" value="Unassembled WGS sequence"/>
</dbReference>
<dbReference type="AlphaFoldDB" id="A0AAE0Q378"/>
<dbReference type="GO" id="GO:0005509">
    <property type="term" value="F:calcium ion binding"/>
    <property type="evidence" value="ECO:0007669"/>
    <property type="project" value="InterPro"/>
</dbReference>
<accession>A0AAE0Q378</accession>
<keyword evidence="5" id="KW-0677">Repeat</keyword>
<dbReference type="InterPro" id="IPR050778">
    <property type="entry name" value="Cueball_EGF_LRP_Nidogen"/>
</dbReference>
<dbReference type="InterPro" id="IPR013032">
    <property type="entry name" value="EGF-like_CS"/>
</dbReference>
<evidence type="ECO:0000256" key="1">
    <source>
        <dbReference type="ARBA" id="ARBA00004479"/>
    </source>
</evidence>
<dbReference type="PROSITE" id="PS00022">
    <property type="entry name" value="EGF_1"/>
    <property type="match status" value="2"/>
</dbReference>